<feature type="region of interest" description="Disordered" evidence="3">
    <location>
        <begin position="225"/>
        <end position="257"/>
    </location>
</feature>
<gene>
    <name evidence="4" type="ORF">U1T56_17610</name>
</gene>
<keyword evidence="1" id="KW-0813">Transport</keyword>
<keyword evidence="5" id="KW-1185">Reference proteome</keyword>
<dbReference type="EMBL" id="JBBLZC010000020">
    <property type="protein sequence ID" value="MEK0084974.1"/>
    <property type="molecule type" value="Genomic_DNA"/>
</dbReference>
<proteinExistence type="predicted"/>
<comment type="caution">
    <text evidence="4">The sequence shown here is derived from an EMBL/GenBank/DDBJ whole genome shotgun (WGS) entry which is preliminary data.</text>
</comment>
<feature type="region of interest" description="Disordered" evidence="3">
    <location>
        <begin position="1"/>
        <end position="38"/>
    </location>
</feature>
<keyword evidence="2" id="KW-0653">Protein transport</keyword>
<evidence type="ECO:0000313" key="5">
    <source>
        <dbReference type="Proteomes" id="UP001375743"/>
    </source>
</evidence>
<evidence type="ECO:0000256" key="3">
    <source>
        <dbReference type="SAM" id="MobiDB-lite"/>
    </source>
</evidence>
<protein>
    <recommendedName>
        <fullName evidence="6">Flagellar assembly protein FliH</fullName>
    </recommendedName>
</protein>
<evidence type="ECO:0000313" key="4">
    <source>
        <dbReference type="EMBL" id="MEK0084974.1"/>
    </source>
</evidence>
<evidence type="ECO:0000256" key="1">
    <source>
        <dbReference type="ARBA" id="ARBA00022448"/>
    </source>
</evidence>
<dbReference type="Proteomes" id="UP001375743">
    <property type="component" value="Unassembled WGS sequence"/>
</dbReference>
<evidence type="ECO:0008006" key="6">
    <source>
        <dbReference type="Google" id="ProtNLM"/>
    </source>
</evidence>
<dbReference type="InterPro" id="IPR051472">
    <property type="entry name" value="T3SS_Stator/FliH"/>
</dbReference>
<dbReference type="RefSeq" id="WP_418160822.1">
    <property type="nucleotide sequence ID" value="NZ_JBBLZC010000020.1"/>
</dbReference>
<dbReference type="PANTHER" id="PTHR34982">
    <property type="entry name" value="YOP PROTEINS TRANSLOCATION PROTEIN L"/>
    <property type="match status" value="1"/>
</dbReference>
<name>A0ABU8XXA1_9PROT</name>
<dbReference type="PANTHER" id="PTHR34982:SF1">
    <property type="entry name" value="FLAGELLAR ASSEMBLY PROTEIN FLIH"/>
    <property type="match status" value="1"/>
</dbReference>
<feature type="compositionally biased region" description="Basic and acidic residues" evidence="3">
    <location>
        <begin position="22"/>
        <end position="38"/>
    </location>
</feature>
<organism evidence="4 5">
    <name type="scientific">Benzoatithermus flavus</name>
    <dbReference type="NCBI Taxonomy" id="3108223"/>
    <lineage>
        <taxon>Bacteria</taxon>
        <taxon>Pseudomonadati</taxon>
        <taxon>Pseudomonadota</taxon>
        <taxon>Alphaproteobacteria</taxon>
        <taxon>Geminicoccales</taxon>
        <taxon>Geminicoccaceae</taxon>
        <taxon>Benzoatithermus</taxon>
    </lineage>
</organism>
<feature type="compositionally biased region" description="Low complexity" evidence="3">
    <location>
        <begin position="225"/>
        <end position="236"/>
    </location>
</feature>
<accession>A0ABU8XXA1</accession>
<reference evidence="4 5" key="1">
    <citation type="submission" date="2024-01" db="EMBL/GenBank/DDBJ databases">
        <title>Multi-omics insights into the function and evolution of sodium benzoate biodegradation pathways in Benzoatithermus flavus gen. nov., sp. nov. from hot spring.</title>
        <authorList>
            <person name="Hu C.-J."/>
            <person name="Li W.-J."/>
        </authorList>
    </citation>
    <scope>NUCLEOTIDE SEQUENCE [LARGE SCALE GENOMIC DNA]</scope>
    <source>
        <strain evidence="4 5">SYSU G07066</strain>
    </source>
</reference>
<evidence type="ECO:0000256" key="2">
    <source>
        <dbReference type="ARBA" id="ARBA00022927"/>
    </source>
</evidence>
<sequence>MPQPFPFTRDFDRLPPQSAAKPTEKAGAEERAARRQAALERARAELERKLADARRQGHEEGFAKGVAEGRAAAEQDLAGEALRLARAFADAVLPLQAAMEEQVARVVAEAGSFVAQAVAKLLPGLEAQLGSLRLERFVEEALRSAPRASSIVLSVAPDACERTRMALTRLAPAIGSTARVEIRPDPTLAAGTLQVSWEQGGIALSPASLARSILDACRILAGEAELPSPEAAAAPGPAEPLRRTPRRRKPANPETSS</sequence>